<evidence type="ECO:0000313" key="4">
    <source>
        <dbReference type="EMBL" id="ANE42988.1"/>
    </source>
</evidence>
<keyword evidence="2" id="KW-0732">Signal</keyword>
<dbReference type="RefSeq" id="WP_082869648.1">
    <property type="nucleotide sequence ID" value="NZ_CP011387.1"/>
</dbReference>
<evidence type="ECO:0000256" key="2">
    <source>
        <dbReference type="SAM" id="SignalP"/>
    </source>
</evidence>
<dbReference type="PROSITE" id="PS51841">
    <property type="entry name" value="LTD"/>
    <property type="match status" value="1"/>
</dbReference>
<dbReference type="PANTHER" id="PTHR42834:SF1">
    <property type="entry name" value="ENDONUCLEASE_EXONUCLEASE_PHOSPHATASE FAMILY PROTEIN (AFU_ORTHOLOGUE AFUA_3G09210)"/>
    <property type="match status" value="1"/>
</dbReference>
<keyword evidence="5" id="KW-1185">Reference proteome</keyword>
<evidence type="ECO:0000259" key="3">
    <source>
        <dbReference type="PROSITE" id="PS51841"/>
    </source>
</evidence>
<dbReference type="OrthoDB" id="9801679at2"/>
<dbReference type="AlphaFoldDB" id="A0A172T7I3"/>
<dbReference type="NCBIfam" id="NF033681">
    <property type="entry name" value="ExeM_NucH_DNase"/>
    <property type="match status" value="1"/>
</dbReference>
<dbReference type="PATRIC" id="fig|1182568.3.peg.730"/>
<dbReference type="Proteomes" id="UP000077363">
    <property type="component" value="Chromosome"/>
</dbReference>
<dbReference type="SUPFAM" id="SSF56219">
    <property type="entry name" value="DNase I-like"/>
    <property type="match status" value="1"/>
</dbReference>
<dbReference type="EMBL" id="CP011387">
    <property type="protein sequence ID" value="ANE42988.1"/>
    <property type="molecule type" value="Genomic_DNA"/>
</dbReference>
<dbReference type="PANTHER" id="PTHR42834">
    <property type="entry name" value="ENDONUCLEASE/EXONUCLEASE/PHOSPHATASE FAMILY PROTEIN (AFU_ORTHOLOGUE AFUA_3G09210)"/>
    <property type="match status" value="1"/>
</dbReference>
<organism evidence="4 5">
    <name type="scientific">Deinococcus puniceus</name>
    <dbReference type="NCBI Taxonomy" id="1182568"/>
    <lineage>
        <taxon>Bacteria</taxon>
        <taxon>Thermotogati</taxon>
        <taxon>Deinococcota</taxon>
        <taxon>Deinococci</taxon>
        <taxon>Deinococcales</taxon>
        <taxon>Deinococcaceae</taxon>
        <taxon>Deinococcus</taxon>
    </lineage>
</organism>
<reference evidence="4 5" key="1">
    <citation type="submission" date="2015-01" db="EMBL/GenBank/DDBJ databases">
        <title>Deinococcus puniceus/DY1/ whole genome sequencing.</title>
        <authorList>
            <person name="Kim M.K."/>
            <person name="Srinivasan S."/>
            <person name="Lee J.-J."/>
        </authorList>
    </citation>
    <scope>NUCLEOTIDE SEQUENCE [LARGE SCALE GENOMIC DNA]</scope>
    <source>
        <strain evidence="4 5">DY1</strain>
    </source>
</reference>
<evidence type="ECO:0000256" key="1">
    <source>
        <dbReference type="SAM" id="MobiDB-lite"/>
    </source>
</evidence>
<protein>
    <submittedName>
        <fullName evidence="4">Nuclease</fullName>
    </submittedName>
</protein>
<dbReference type="Gene3D" id="3.60.10.10">
    <property type="entry name" value="Endonuclease/exonuclease/phosphatase"/>
    <property type="match status" value="1"/>
</dbReference>
<dbReference type="CDD" id="cd04486">
    <property type="entry name" value="YhcR_OBF_like"/>
    <property type="match status" value="1"/>
</dbReference>
<feature type="domain" description="LTD" evidence="3">
    <location>
        <begin position="967"/>
        <end position="1107"/>
    </location>
</feature>
<dbReference type="STRING" id="1182568.SU48_03490"/>
<dbReference type="InterPro" id="IPR036691">
    <property type="entry name" value="Endo/exonu/phosph_ase_sf"/>
</dbReference>
<evidence type="ECO:0000313" key="5">
    <source>
        <dbReference type="Proteomes" id="UP000077363"/>
    </source>
</evidence>
<name>A0A172T7I3_9DEIO</name>
<accession>A0A172T7I3</accession>
<dbReference type="InterPro" id="IPR047971">
    <property type="entry name" value="ExeM-like"/>
</dbReference>
<feature type="chain" id="PRO_5008000452" evidence="2">
    <location>
        <begin position="23"/>
        <end position="1161"/>
    </location>
</feature>
<proteinExistence type="predicted"/>
<gene>
    <name evidence="4" type="ORF">SU48_03490</name>
</gene>
<dbReference type="KEGG" id="dpu:SU48_03490"/>
<sequence length="1161" mass="118111">MSSPLFSNRLILAGLLALTACGQPSVQAPNANQPGANQTARTAPANLGTYELRVTDATSATPTISVQAVKGLTPQATAVTDLLYTPLSAGTLTDEANRVRYLRASFRVKNTGTATLTAPTFVPVDTAGGDATNTATVSSTPFKDVKRFDGSPVPDTRAAALKPDTGRELTYVGGVPTFAPDPKATPLVTGLNTGDLAVTLPAGLQVAGVAHQGWQSLSTLAPGAETVVTFATQIPMAATAAEDPFAFSLVFSATDNPGTIALNNIGAVQGSTPSGNAPSPLTGAVTVEGVVTSNLVAGTLRGFFVQEEGIDADNDAQTSDGVFIFCGSTGGNCPTLTTGDRVRVTGNVSEFVTATQISPASAAAVTVLANGTALPAPQTLTLPLPFSERERFEGMLVTVSGTVTNNFTLGRGGSFDLADERLYTFSQINAPSVAGLAAFNANLPNRFIRIDDGTRAQNPNPLIFGRGNQPLSAANTLRGGDTATATGVLSYSNDGWTGSGSIDTYRIHATAASTTITATNPRQPVPEAVGGSLRVGSMNVLNYFTTLLTTNTGCTPNGTGSTARGANNCDEFLRQRAKTVDSIRKLNADVLGILEMQNDYAKGANSSLANLVNALNDPATGGTAGTYAYINSAANIGTDAITVAMIYKPAAVTPVGNLAILDSTFDPAYIDTCNRPTLAQTFQSNANGGRFTAAMAHLKSKGSPCAGDTDQLDGQGASNATRLAAAAVITKWLETNPTGVADADRILLGDLNAYRMEDPIMRLLRGADNTAGNADDLVSVFGPESYSYQFDGTWGSLDHAIVSQSLNGQLTGKTKWHINADEPVILDYNTEFKAADQQASFFAPDAFRSSDHDPVLVGLNLTADAPISTPIASLTLTPETGNATVTVGGSVTQSFTASNVNASGPITLTVTPNSGAPAIVTVPATVASGAAFNATVSAPAGTAPGSYQYTITARNGALSDSSTLNVTVNPAAAVAGGALVIRQVYGAGGNGGATFLSDFVELFNRSKQPVSTAGMSVQYASAAGTFAATATASIALPTFNVQPGQSFLIRMSDGTGPAAALPTPDANFTGTGILMSGTNGKIALVANAAAITGLADPDVLDFVGYGSANAFEGAAAAPALSNTTAATRAGNGCTDANNNASDFTAAAPTPRNSASAVTPCP</sequence>
<dbReference type="CDD" id="cd10283">
    <property type="entry name" value="MnuA_DNase1-like"/>
    <property type="match status" value="1"/>
</dbReference>
<feature type="signal peptide" evidence="2">
    <location>
        <begin position="1"/>
        <end position="22"/>
    </location>
</feature>
<dbReference type="InterPro" id="IPR001322">
    <property type="entry name" value="Lamin_tail_dom"/>
</dbReference>
<feature type="region of interest" description="Disordered" evidence="1">
    <location>
        <begin position="459"/>
        <end position="478"/>
    </location>
</feature>